<protein>
    <submittedName>
        <fullName evidence="1">Uncharacterized protein</fullName>
    </submittedName>
</protein>
<name>A0A2I1FV62_9GLOM</name>
<dbReference type="AlphaFoldDB" id="A0A2I1FV62"/>
<sequence length="74" mass="8658">MSAHWSDAGHSVFLTLGNLPNQVRNLPEAKMKKDELKLQSDHTVLKIELKDMMDDLRCRIRESKLQNHLEIYNL</sequence>
<gene>
    <name evidence="1" type="ORF">RhiirA4_391618</name>
</gene>
<proteinExistence type="predicted"/>
<evidence type="ECO:0000313" key="1">
    <source>
        <dbReference type="EMBL" id="PKY38193.1"/>
    </source>
</evidence>
<accession>A0A2I1FV62</accession>
<organism evidence="1 2">
    <name type="scientific">Rhizophagus irregularis</name>
    <dbReference type="NCBI Taxonomy" id="588596"/>
    <lineage>
        <taxon>Eukaryota</taxon>
        <taxon>Fungi</taxon>
        <taxon>Fungi incertae sedis</taxon>
        <taxon>Mucoromycota</taxon>
        <taxon>Glomeromycotina</taxon>
        <taxon>Glomeromycetes</taxon>
        <taxon>Glomerales</taxon>
        <taxon>Glomeraceae</taxon>
        <taxon>Rhizophagus</taxon>
    </lineage>
</organism>
<dbReference type="EMBL" id="LLXI01000020">
    <property type="protein sequence ID" value="PKY38193.1"/>
    <property type="molecule type" value="Genomic_DNA"/>
</dbReference>
<reference evidence="1 2" key="1">
    <citation type="submission" date="2015-10" db="EMBL/GenBank/DDBJ databases">
        <title>Genome analyses suggest a sexual origin of heterokaryosis in a supposedly ancient asexual fungus.</title>
        <authorList>
            <person name="Ropars J."/>
            <person name="Sedzielewska K."/>
            <person name="Noel J."/>
            <person name="Charron P."/>
            <person name="Farinelli L."/>
            <person name="Marton T."/>
            <person name="Kruger M."/>
            <person name="Pelin A."/>
            <person name="Brachmann A."/>
            <person name="Corradi N."/>
        </authorList>
    </citation>
    <scope>NUCLEOTIDE SEQUENCE [LARGE SCALE GENOMIC DNA]</scope>
    <source>
        <strain evidence="1 2">A4</strain>
    </source>
</reference>
<dbReference type="Proteomes" id="UP000234323">
    <property type="component" value="Unassembled WGS sequence"/>
</dbReference>
<feature type="non-terminal residue" evidence="1">
    <location>
        <position position="74"/>
    </location>
</feature>
<keyword evidence="2" id="KW-1185">Reference proteome</keyword>
<evidence type="ECO:0000313" key="2">
    <source>
        <dbReference type="Proteomes" id="UP000234323"/>
    </source>
</evidence>
<comment type="caution">
    <text evidence="1">The sequence shown here is derived from an EMBL/GenBank/DDBJ whole genome shotgun (WGS) entry which is preliminary data.</text>
</comment>